<evidence type="ECO:0000313" key="1">
    <source>
        <dbReference type="EMBL" id="GIX79441.1"/>
    </source>
</evidence>
<comment type="caution">
    <text evidence="1">The sequence shown here is derived from an EMBL/GenBank/DDBJ whole genome shotgun (WGS) entry which is preliminary data.</text>
</comment>
<dbReference type="AlphaFoldDB" id="A0AAV4N4S4"/>
<gene>
    <name evidence="1" type="ORF">CEXT_184321</name>
</gene>
<organism evidence="1 2">
    <name type="scientific">Caerostris extrusa</name>
    <name type="common">Bark spider</name>
    <name type="synonym">Caerostris bankana</name>
    <dbReference type="NCBI Taxonomy" id="172846"/>
    <lineage>
        <taxon>Eukaryota</taxon>
        <taxon>Metazoa</taxon>
        <taxon>Ecdysozoa</taxon>
        <taxon>Arthropoda</taxon>
        <taxon>Chelicerata</taxon>
        <taxon>Arachnida</taxon>
        <taxon>Araneae</taxon>
        <taxon>Araneomorphae</taxon>
        <taxon>Entelegynae</taxon>
        <taxon>Araneoidea</taxon>
        <taxon>Araneidae</taxon>
        <taxon>Caerostris</taxon>
    </lineage>
</organism>
<protein>
    <submittedName>
        <fullName evidence="1">Uncharacterized protein</fullName>
    </submittedName>
</protein>
<keyword evidence="2" id="KW-1185">Reference proteome</keyword>
<dbReference type="EMBL" id="BPLR01002938">
    <property type="protein sequence ID" value="GIX79441.1"/>
    <property type="molecule type" value="Genomic_DNA"/>
</dbReference>
<sequence length="84" mass="9440">MALLPLRHGINLKKIDASKESNNIKEEIQKVDPISLDCCFLHYLSKLWGTTSGPKIMIWNCVVCRLPNPSIDCNIDKNLTSNVS</sequence>
<dbReference type="Proteomes" id="UP001054945">
    <property type="component" value="Unassembled WGS sequence"/>
</dbReference>
<reference evidence="1 2" key="1">
    <citation type="submission" date="2021-06" db="EMBL/GenBank/DDBJ databases">
        <title>Caerostris extrusa draft genome.</title>
        <authorList>
            <person name="Kono N."/>
            <person name="Arakawa K."/>
        </authorList>
    </citation>
    <scope>NUCLEOTIDE SEQUENCE [LARGE SCALE GENOMIC DNA]</scope>
</reference>
<evidence type="ECO:0000313" key="2">
    <source>
        <dbReference type="Proteomes" id="UP001054945"/>
    </source>
</evidence>
<name>A0AAV4N4S4_CAEEX</name>
<accession>A0AAV4N4S4</accession>
<proteinExistence type="predicted"/>